<evidence type="ECO:0000256" key="2">
    <source>
        <dbReference type="ARBA" id="ARBA00023239"/>
    </source>
</evidence>
<evidence type="ECO:0000256" key="1">
    <source>
        <dbReference type="ARBA" id="ARBA00022723"/>
    </source>
</evidence>
<dbReference type="InterPro" id="IPR050197">
    <property type="entry name" value="Aldolase_class_II_sugar_metab"/>
</dbReference>
<protein>
    <submittedName>
        <fullName evidence="4">Rhamnulose-1-phosphate aldolase</fullName>
        <ecNumber evidence="4">4.1.2.19</ecNumber>
    </submittedName>
</protein>
<keyword evidence="2 4" id="KW-0456">Lyase</keyword>
<gene>
    <name evidence="4" type="ORF">ENI34_05985</name>
</gene>
<dbReference type="InterPro" id="IPR036409">
    <property type="entry name" value="Aldolase_II/adducin_N_sf"/>
</dbReference>
<dbReference type="SMART" id="SM01007">
    <property type="entry name" value="Aldolase_II"/>
    <property type="match status" value="1"/>
</dbReference>
<comment type="caution">
    <text evidence="4">The sequence shown here is derived from an EMBL/GenBank/DDBJ whole genome shotgun (WGS) entry which is preliminary data.</text>
</comment>
<dbReference type="NCBIfam" id="NF002963">
    <property type="entry name" value="PRK03634.1"/>
    <property type="match status" value="1"/>
</dbReference>
<dbReference type="EC" id="4.1.2.19" evidence="4"/>
<dbReference type="SUPFAM" id="SSF53639">
    <property type="entry name" value="AraD/HMP-PK domain-like"/>
    <property type="match status" value="1"/>
</dbReference>
<sequence>MRNFRLNAVIKKIIQECGVVGQYLWQRGWAEASAGNISVNVTRFLNTAEIKLNNFPKKKMKLPEGCCADEYFIITKTGARFRDIASAPAENLMLLHISRELDSFELLWGSDAQPSSESITHLKVHNFLKQHRPHQIAVLHAHPRYLIALTNISEYRTKIRINKLLGSIHPELKLFLPAGIGYVNYTPPGTEKLADDTIKELANHSLIIWESHGVVSVGNDISEAFDLIEVADKSAELFFITKGAGYEIERLTEKQLEELQQQQHKKKVQ</sequence>
<dbReference type="PANTHER" id="PTHR22789:SF0">
    <property type="entry name" value="3-OXO-TETRONATE 4-PHOSPHATE DECARBOXYLASE-RELATED"/>
    <property type="match status" value="1"/>
</dbReference>
<accession>A0A9C9EMJ9</accession>
<evidence type="ECO:0000313" key="4">
    <source>
        <dbReference type="EMBL" id="HEC78675.1"/>
    </source>
</evidence>
<dbReference type="GO" id="GO:0008994">
    <property type="term" value="F:rhamnulose-1-phosphate aldolase activity"/>
    <property type="evidence" value="ECO:0007669"/>
    <property type="project" value="UniProtKB-EC"/>
</dbReference>
<feature type="domain" description="Class II aldolase/adducin N-terminal" evidence="3">
    <location>
        <begin position="15"/>
        <end position="239"/>
    </location>
</feature>
<dbReference type="EMBL" id="DRIG01000063">
    <property type="protein sequence ID" value="HEC78675.1"/>
    <property type="molecule type" value="Genomic_DNA"/>
</dbReference>
<dbReference type="Gene3D" id="3.40.225.10">
    <property type="entry name" value="Class II aldolase/adducin N-terminal domain"/>
    <property type="match status" value="1"/>
</dbReference>
<dbReference type="PANTHER" id="PTHR22789">
    <property type="entry name" value="FUCULOSE PHOSPHATE ALDOLASE"/>
    <property type="match status" value="1"/>
</dbReference>
<dbReference type="AlphaFoldDB" id="A0A9C9EMJ9"/>
<organism evidence="4 5">
    <name type="scientific">candidate division WOR-3 bacterium</name>
    <dbReference type="NCBI Taxonomy" id="2052148"/>
    <lineage>
        <taxon>Bacteria</taxon>
        <taxon>Bacteria division WOR-3</taxon>
    </lineage>
</organism>
<dbReference type="GO" id="GO:0019323">
    <property type="term" value="P:pentose catabolic process"/>
    <property type="evidence" value="ECO:0007669"/>
    <property type="project" value="TreeGrafter"/>
</dbReference>
<evidence type="ECO:0000313" key="5">
    <source>
        <dbReference type="Proteomes" id="UP000885826"/>
    </source>
</evidence>
<dbReference type="Proteomes" id="UP000885826">
    <property type="component" value="Unassembled WGS sequence"/>
</dbReference>
<dbReference type="GO" id="GO:0005829">
    <property type="term" value="C:cytosol"/>
    <property type="evidence" value="ECO:0007669"/>
    <property type="project" value="TreeGrafter"/>
</dbReference>
<dbReference type="InterPro" id="IPR001303">
    <property type="entry name" value="Aldolase_II/adducin_N"/>
</dbReference>
<reference evidence="4" key="1">
    <citation type="journal article" date="2020" name="mSystems">
        <title>Genome- and Community-Level Interaction Insights into Carbon Utilization and Element Cycling Functions of Hydrothermarchaeota in Hydrothermal Sediment.</title>
        <authorList>
            <person name="Zhou Z."/>
            <person name="Liu Y."/>
            <person name="Xu W."/>
            <person name="Pan J."/>
            <person name="Luo Z.H."/>
            <person name="Li M."/>
        </authorList>
    </citation>
    <scope>NUCLEOTIDE SEQUENCE</scope>
    <source>
        <strain evidence="4">HyVt-388</strain>
    </source>
</reference>
<evidence type="ECO:0000259" key="3">
    <source>
        <dbReference type="SMART" id="SM01007"/>
    </source>
</evidence>
<keyword evidence="1" id="KW-0479">Metal-binding</keyword>
<dbReference type="GO" id="GO:0046872">
    <property type="term" value="F:metal ion binding"/>
    <property type="evidence" value="ECO:0007669"/>
    <property type="project" value="UniProtKB-KW"/>
</dbReference>
<name>A0A9C9EMJ9_UNCW3</name>
<proteinExistence type="predicted"/>
<dbReference type="Pfam" id="PF00596">
    <property type="entry name" value="Aldolase_II"/>
    <property type="match status" value="1"/>
</dbReference>